<accession>A0ACC3CW42</accession>
<evidence type="ECO:0000313" key="1">
    <source>
        <dbReference type="EMBL" id="KAK3045493.1"/>
    </source>
</evidence>
<gene>
    <name evidence="1" type="ORF">LTS18_013753</name>
</gene>
<keyword evidence="2" id="KW-1185">Reference proteome</keyword>
<reference evidence="1" key="1">
    <citation type="submission" date="2024-09" db="EMBL/GenBank/DDBJ databases">
        <title>Black Yeasts Isolated from many extreme environments.</title>
        <authorList>
            <person name="Coleine C."/>
            <person name="Stajich J.E."/>
            <person name="Selbmann L."/>
        </authorList>
    </citation>
    <scope>NUCLEOTIDE SEQUENCE</scope>
    <source>
        <strain evidence="1">CCFEE 5737</strain>
    </source>
</reference>
<organism evidence="1 2">
    <name type="scientific">Coniosporium uncinatum</name>
    <dbReference type="NCBI Taxonomy" id="93489"/>
    <lineage>
        <taxon>Eukaryota</taxon>
        <taxon>Fungi</taxon>
        <taxon>Dikarya</taxon>
        <taxon>Ascomycota</taxon>
        <taxon>Pezizomycotina</taxon>
        <taxon>Dothideomycetes</taxon>
        <taxon>Dothideomycetes incertae sedis</taxon>
        <taxon>Coniosporium</taxon>
    </lineage>
</organism>
<name>A0ACC3CW42_9PEZI</name>
<dbReference type="Proteomes" id="UP001186974">
    <property type="component" value="Unassembled WGS sequence"/>
</dbReference>
<dbReference type="EMBL" id="JAWDJW010010632">
    <property type="protein sequence ID" value="KAK3045493.1"/>
    <property type="molecule type" value="Genomic_DNA"/>
</dbReference>
<comment type="caution">
    <text evidence="1">The sequence shown here is derived from an EMBL/GenBank/DDBJ whole genome shotgun (WGS) entry which is preliminary data.</text>
</comment>
<evidence type="ECO:0000313" key="2">
    <source>
        <dbReference type="Proteomes" id="UP001186974"/>
    </source>
</evidence>
<proteinExistence type="predicted"/>
<feature type="non-terminal residue" evidence="1">
    <location>
        <position position="148"/>
    </location>
</feature>
<protein>
    <submittedName>
        <fullName evidence="1">Uncharacterized protein</fullName>
    </submittedName>
</protein>
<sequence length="148" mass="16914">MTATRHERPWKDWVDEKHPFKEPDHAASEHSEAGDAWFQWFEMTPFEIGCDELEAWVPTWGFGRPFSEGKSTMQLPEQSLALLLGLCTSAPAGPLTSSLTTISRNLPHGFIGNCINDMAHVVTKFWRKQGTEEFQQHHPLHACKEHNF</sequence>